<name>A0A9N9HFP9_FUNMO</name>
<gene>
    <name evidence="2" type="ORF">FMOSSE_LOCUS12382</name>
</gene>
<protein>
    <submittedName>
        <fullName evidence="2">14049_t:CDS:1</fullName>
    </submittedName>
</protein>
<keyword evidence="3" id="KW-1185">Reference proteome</keyword>
<dbReference type="AlphaFoldDB" id="A0A9N9HFP9"/>
<organism evidence="2 3">
    <name type="scientific">Funneliformis mosseae</name>
    <name type="common">Endomycorrhizal fungus</name>
    <name type="synonym">Glomus mosseae</name>
    <dbReference type="NCBI Taxonomy" id="27381"/>
    <lineage>
        <taxon>Eukaryota</taxon>
        <taxon>Fungi</taxon>
        <taxon>Fungi incertae sedis</taxon>
        <taxon>Mucoromycota</taxon>
        <taxon>Glomeromycotina</taxon>
        <taxon>Glomeromycetes</taxon>
        <taxon>Glomerales</taxon>
        <taxon>Glomeraceae</taxon>
        <taxon>Funneliformis</taxon>
    </lineage>
</organism>
<feature type="compositionally biased region" description="Polar residues" evidence="1">
    <location>
        <begin position="17"/>
        <end position="26"/>
    </location>
</feature>
<sequence length="113" mass="13166">ENTVTGSSIKEEDSIDGDNTNSNSIYEDNINREKDYIKENKNNIKEVKDNIKDDKGNIEDNEDNIDDYEDNVDDDEDTSLANQNMKIHFKISLAENEEIKQFYYTRTFVTKSI</sequence>
<comment type="caution">
    <text evidence="2">The sequence shown here is derived from an EMBL/GenBank/DDBJ whole genome shotgun (WGS) entry which is preliminary data.</text>
</comment>
<proteinExistence type="predicted"/>
<evidence type="ECO:0000313" key="3">
    <source>
        <dbReference type="Proteomes" id="UP000789375"/>
    </source>
</evidence>
<feature type="region of interest" description="Disordered" evidence="1">
    <location>
        <begin position="1"/>
        <end position="26"/>
    </location>
</feature>
<feature type="region of interest" description="Disordered" evidence="1">
    <location>
        <begin position="53"/>
        <end position="72"/>
    </location>
</feature>
<evidence type="ECO:0000313" key="2">
    <source>
        <dbReference type="EMBL" id="CAG8670475.1"/>
    </source>
</evidence>
<reference evidence="2" key="1">
    <citation type="submission" date="2021-06" db="EMBL/GenBank/DDBJ databases">
        <authorList>
            <person name="Kallberg Y."/>
            <person name="Tangrot J."/>
            <person name="Rosling A."/>
        </authorList>
    </citation>
    <scope>NUCLEOTIDE SEQUENCE</scope>
    <source>
        <strain evidence="2">87-6 pot B 2015</strain>
    </source>
</reference>
<accession>A0A9N9HFP9</accession>
<dbReference type="EMBL" id="CAJVPP010005829">
    <property type="protein sequence ID" value="CAG8670475.1"/>
    <property type="molecule type" value="Genomic_DNA"/>
</dbReference>
<evidence type="ECO:0000256" key="1">
    <source>
        <dbReference type="SAM" id="MobiDB-lite"/>
    </source>
</evidence>
<feature type="non-terminal residue" evidence="2">
    <location>
        <position position="113"/>
    </location>
</feature>
<feature type="compositionally biased region" description="Acidic residues" evidence="1">
    <location>
        <begin position="59"/>
        <end position="72"/>
    </location>
</feature>
<dbReference type="Proteomes" id="UP000789375">
    <property type="component" value="Unassembled WGS sequence"/>
</dbReference>